<dbReference type="Pfam" id="PF16640">
    <property type="entry name" value="Big_3_5"/>
    <property type="match status" value="1"/>
</dbReference>
<dbReference type="Gene3D" id="2.60.40.1080">
    <property type="match status" value="1"/>
</dbReference>
<feature type="signal peptide" evidence="2">
    <location>
        <begin position="1"/>
        <end position="29"/>
    </location>
</feature>
<keyword evidence="5" id="KW-1185">Reference proteome</keyword>
<dbReference type="OrthoDB" id="2480681at2"/>
<evidence type="ECO:0000313" key="5">
    <source>
        <dbReference type="Proteomes" id="UP000276128"/>
    </source>
</evidence>
<dbReference type="InterPro" id="IPR032109">
    <property type="entry name" value="Big_3_5"/>
</dbReference>
<feature type="domain" description="SLH" evidence="3">
    <location>
        <begin position="624"/>
        <end position="685"/>
    </location>
</feature>
<dbReference type="PROSITE" id="PS51272">
    <property type="entry name" value="SLH"/>
    <property type="match status" value="3"/>
</dbReference>
<organism evidence="4 5">
    <name type="scientific">Paenibacillus whitsoniae</name>
    <dbReference type="NCBI Taxonomy" id="2496558"/>
    <lineage>
        <taxon>Bacteria</taxon>
        <taxon>Bacillati</taxon>
        <taxon>Bacillota</taxon>
        <taxon>Bacilli</taxon>
        <taxon>Bacillales</taxon>
        <taxon>Paenibacillaceae</taxon>
        <taxon>Paenibacillus</taxon>
    </lineage>
</organism>
<feature type="domain" description="SLH" evidence="3">
    <location>
        <begin position="500"/>
        <end position="559"/>
    </location>
</feature>
<dbReference type="EMBL" id="RXHU01000056">
    <property type="protein sequence ID" value="RTE08130.1"/>
    <property type="molecule type" value="Genomic_DNA"/>
</dbReference>
<gene>
    <name evidence="4" type="ORF">EJQ19_18725</name>
</gene>
<evidence type="ECO:0000256" key="1">
    <source>
        <dbReference type="SAM" id="MobiDB-lite"/>
    </source>
</evidence>
<keyword evidence="2" id="KW-0732">Signal</keyword>
<dbReference type="InterPro" id="IPR051465">
    <property type="entry name" value="Cell_Envelope_Struct_Comp"/>
</dbReference>
<accession>A0A3S0CT59</accession>
<dbReference type="RefSeq" id="WP_126142767.1">
    <property type="nucleotide sequence ID" value="NZ_RXHU01000056.1"/>
</dbReference>
<dbReference type="Gene3D" id="2.60.40.10">
    <property type="entry name" value="Immunoglobulins"/>
    <property type="match status" value="1"/>
</dbReference>
<dbReference type="Proteomes" id="UP000276128">
    <property type="component" value="Unassembled WGS sequence"/>
</dbReference>
<feature type="domain" description="SLH" evidence="3">
    <location>
        <begin position="560"/>
        <end position="623"/>
    </location>
</feature>
<proteinExistence type="predicted"/>
<name>A0A3S0CT59_9BACL</name>
<sequence>MHSSKSRRIMAIIFASALAFSAFVSVSFAATPATPAVADSKNITDLDFSNQSATPAKLVSKSGIDPISAVGLLSITDSNNHTSVISTTGNNSIIVLVDWINANMGATAARAYVENPDNPDRFVIESTATGSSATLTLGDAMASYLFTTTSAIGTSGIKNKTFTIADMDNDTATINLTADYTPSGIGGIVTDVNAALNNANVDVSASVLNSTTIKLISAGNGQAAVINLGGANYTDFFTEASYHGQDAVKANVNLIKSLVANEVFGHVINSSVTITSNDPQVTAAATGTVTLTIDNGSSQTTALSNGVGSFVTSNLPPGDHTFVYTYSGDANYNGATTTGTLLVNPAVVSSLTANPSSVSIIAGQSASLPVVTAVYSDQSTAIIAPSDITWTFGAPGVASIVNDELNGVNVGNTVLTATYGGQSVNIQVTATAPITVTVPQNNSGTSEPDSTPTSTQTPTPTPIPTTTSIFNSDVVRTDKNVVDSIKEKVAAAKVSHLSSTSVVEPSDIKGHWAEMTINTFEKLGVIKGYEDGSAKPDAPITRAEFVTIITRIFGITGGSKSNASFSDVSDHWAYQSIMTLAQAGVISGYEDLSFRPDKTITREEMVVILSRLINMNGVSKDTSKGNFSDLKDSYASDAIKNAAETGIIDGIGDSLFVPKAQSTRAEALTVILKTLNLNPDVKTLLDSIN</sequence>
<evidence type="ECO:0000256" key="2">
    <source>
        <dbReference type="SAM" id="SignalP"/>
    </source>
</evidence>
<feature type="region of interest" description="Disordered" evidence="1">
    <location>
        <begin position="437"/>
        <end position="465"/>
    </location>
</feature>
<dbReference type="Pfam" id="PF00395">
    <property type="entry name" value="SLH"/>
    <property type="match status" value="3"/>
</dbReference>
<dbReference type="AlphaFoldDB" id="A0A3S0CT59"/>
<comment type="caution">
    <text evidence="4">The sequence shown here is derived from an EMBL/GenBank/DDBJ whole genome shotgun (WGS) entry which is preliminary data.</text>
</comment>
<dbReference type="PANTHER" id="PTHR43308">
    <property type="entry name" value="OUTER MEMBRANE PROTEIN ALPHA-RELATED"/>
    <property type="match status" value="1"/>
</dbReference>
<reference evidence="4 5" key="1">
    <citation type="submission" date="2018-12" db="EMBL/GenBank/DDBJ databases">
        <title>Bacillus ochoae sp. nov., Paenibacillus whitsoniae sp. nov., Paenibacillus spiritus sp. nov. Isolated from the Mars Exploration Rover during spacecraft assembly.</title>
        <authorList>
            <person name="Seuylemezian A."/>
            <person name="Vaishampayan P."/>
        </authorList>
    </citation>
    <scope>NUCLEOTIDE SEQUENCE [LARGE SCALE GENOMIC DNA]</scope>
    <source>
        <strain evidence="4 5">MER 54</strain>
    </source>
</reference>
<protein>
    <recommendedName>
        <fullName evidence="3">SLH domain-containing protein</fullName>
    </recommendedName>
</protein>
<feature type="chain" id="PRO_5018554182" description="SLH domain-containing protein" evidence="2">
    <location>
        <begin position="30"/>
        <end position="689"/>
    </location>
</feature>
<evidence type="ECO:0000313" key="4">
    <source>
        <dbReference type="EMBL" id="RTE08130.1"/>
    </source>
</evidence>
<dbReference type="InterPro" id="IPR013783">
    <property type="entry name" value="Ig-like_fold"/>
</dbReference>
<dbReference type="InterPro" id="IPR001119">
    <property type="entry name" value="SLH_dom"/>
</dbReference>
<evidence type="ECO:0000259" key="3">
    <source>
        <dbReference type="PROSITE" id="PS51272"/>
    </source>
</evidence>